<comment type="caution">
    <text evidence="1">The sequence shown here is derived from an EMBL/GenBank/DDBJ whole genome shotgun (WGS) entry which is preliminary data.</text>
</comment>
<accession>A0A0F9MC97</accession>
<dbReference type="AlphaFoldDB" id="A0A0F9MC97"/>
<proteinExistence type="predicted"/>
<protein>
    <submittedName>
        <fullName evidence="1">Uncharacterized protein</fullName>
    </submittedName>
</protein>
<name>A0A0F9MC97_9ZZZZ</name>
<reference evidence="1" key="1">
    <citation type="journal article" date="2015" name="Nature">
        <title>Complex archaea that bridge the gap between prokaryotes and eukaryotes.</title>
        <authorList>
            <person name="Spang A."/>
            <person name="Saw J.H."/>
            <person name="Jorgensen S.L."/>
            <person name="Zaremba-Niedzwiedzka K."/>
            <person name="Martijn J."/>
            <person name="Lind A.E."/>
            <person name="van Eijk R."/>
            <person name="Schleper C."/>
            <person name="Guy L."/>
            <person name="Ettema T.J."/>
        </authorList>
    </citation>
    <scope>NUCLEOTIDE SEQUENCE</scope>
</reference>
<sequence length="237" mass="28120">MPDEKNNETQKHEAKDKPIYLKVSEETRRLIDKFKEQGTTISDLVRNSIKSYDDFFSMSPEIHAIIDKYKEDQETSTAFIERAIKYYGDQKDLDRDLWVRTREEMKMMLIGKTTFNQLIAAAEAPEERLDKPFKKNVAIDLILWYNDSRPLKSLTIDEIIGTVQKMWVVTNYFYKIDVIKESESLFHILFKHRQNKRYSSYWFGYFKELFTSEEMPFKAKVEGQAFEESLSITVTIV</sequence>
<dbReference type="EMBL" id="LAZR01005810">
    <property type="protein sequence ID" value="KKM96971.1"/>
    <property type="molecule type" value="Genomic_DNA"/>
</dbReference>
<evidence type="ECO:0000313" key="1">
    <source>
        <dbReference type="EMBL" id="KKM96971.1"/>
    </source>
</evidence>
<organism evidence="1">
    <name type="scientific">marine sediment metagenome</name>
    <dbReference type="NCBI Taxonomy" id="412755"/>
    <lineage>
        <taxon>unclassified sequences</taxon>
        <taxon>metagenomes</taxon>
        <taxon>ecological metagenomes</taxon>
    </lineage>
</organism>
<gene>
    <name evidence="1" type="ORF">LCGC14_1172770</name>
</gene>